<evidence type="ECO:0000313" key="3">
    <source>
        <dbReference type="Proteomes" id="UP000006512"/>
    </source>
</evidence>
<gene>
    <name evidence="2" type="ORF">ABI_19110</name>
</gene>
<keyword evidence="3" id="KW-1185">Reference proteome</keyword>
<proteinExistence type="predicted"/>
<evidence type="ECO:0000313" key="2">
    <source>
        <dbReference type="EMBL" id="EGF93471.1"/>
    </source>
</evidence>
<accession>F4QL96</accession>
<evidence type="ECO:0000256" key="1">
    <source>
        <dbReference type="SAM" id="Phobius"/>
    </source>
</evidence>
<protein>
    <submittedName>
        <fullName evidence="2">Uncharacterized protein</fullName>
    </submittedName>
</protein>
<keyword evidence="1" id="KW-0472">Membrane</keyword>
<dbReference type="RefSeq" id="WP_006272668.1">
    <property type="nucleotide sequence ID" value="NZ_GL883077.1"/>
</dbReference>
<name>F4QL96_9CAUL</name>
<dbReference type="OrthoDB" id="7171333at2"/>
<dbReference type="EMBL" id="GL883077">
    <property type="protein sequence ID" value="EGF93471.1"/>
    <property type="molecule type" value="Genomic_DNA"/>
</dbReference>
<keyword evidence="1" id="KW-1133">Transmembrane helix</keyword>
<reference evidence="3" key="1">
    <citation type="submission" date="2011-03" db="EMBL/GenBank/DDBJ databases">
        <title>Draft genome sequence of Brevundimonas diminuta.</title>
        <authorList>
            <person name="Brown P.J.B."/>
            <person name="Buechlein A."/>
            <person name="Hemmerich C."/>
            <person name="Brun Y.V."/>
        </authorList>
    </citation>
    <scope>NUCLEOTIDE SEQUENCE [LARGE SCALE GENOMIC DNA]</scope>
    <source>
        <strain evidence="3">C19</strain>
    </source>
</reference>
<organism evidence="2 3">
    <name type="scientific">Asticcacaulis biprosthecium C19</name>
    <dbReference type="NCBI Taxonomy" id="715226"/>
    <lineage>
        <taxon>Bacteria</taxon>
        <taxon>Pseudomonadati</taxon>
        <taxon>Pseudomonadota</taxon>
        <taxon>Alphaproteobacteria</taxon>
        <taxon>Caulobacterales</taxon>
        <taxon>Caulobacteraceae</taxon>
        <taxon>Asticcacaulis</taxon>
    </lineage>
</organism>
<feature type="transmembrane region" description="Helical" evidence="1">
    <location>
        <begin position="223"/>
        <end position="241"/>
    </location>
</feature>
<dbReference type="Proteomes" id="UP000006512">
    <property type="component" value="Unassembled WGS sequence"/>
</dbReference>
<keyword evidence="1" id="KW-0812">Transmembrane</keyword>
<sequence length="244" mass="27165">MDGAGIDKQTQEAAWWNAWRRLDLSWDGLARREGHGDASLQDYWRNEAGRLIDEPGTPRRWTRFHCPFVFENGSPSPKSAWTAADWADLHGSLRTRLAMGTETKPSLLTGVVLDGLFEAEAEVPDQDGFLWLRANWAYFRDGVDMSRNGLGLADFRAAWFGGKAVFEGARAVTAEFDGALYSERMGRTEVQVRAETTVEPVRVQPRLVEPEPETPKAHSTGRIAAGVVVLIGLAVALWWLIQNA</sequence>
<dbReference type="HOGENOM" id="CLU_1136234_0_0_5"/>
<dbReference type="AlphaFoldDB" id="F4QL96"/>